<evidence type="ECO:0000313" key="2">
    <source>
        <dbReference type="EMBL" id="KAF6063103.1"/>
    </source>
</evidence>
<feature type="compositionally biased region" description="Low complexity" evidence="1">
    <location>
        <begin position="30"/>
        <end position="55"/>
    </location>
</feature>
<feature type="compositionally biased region" description="Polar residues" evidence="1">
    <location>
        <begin position="101"/>
        <end position="111"/>
    </location>
</feature>
<feature type="compositionally biased region" description="Low complexity" evidence="1">
    <location>
        <begin position="80"/>
        <end position="92"/>
    </location>
</feature>
<feature type="compositionally biased region" description="Polar residues" evidence="1">
    <location>
        <begin position="56"/>
        <end position="76"/>
    </location>
</feature>
<name>A0A8H6BT09_CANAX</name>
<dbReference type="AlphaFoldDB" id="A0A8H6BT09"/>
<feature type="region of interest" description="Disordered" evidence="1">
    <location>
        <begin position="1"/>
        <end position="111"/>
    </location>
</feature>
<sequence>MKSSIFTSNNNNNNNNNTPPPTGPRHKRLNSNTNGHSNSHNNTTTTTTRRLQSSSPYINNSKPNTPNLNSTTTKTLESPALTTSHQQQQQLHAHSKRHNPKQTSNNGNTTTWNLDNIISQYNSIGKLPPLLSPTLPDSFGDISVELDNDDIPIIGTNEIIPDDNDNDNTKKLSAPKPTYPMQSKRMINDVNSDMNSSDDDDDDDVPIRRLKHRRFSNDDKSLTKPKQKEDRKVDEMPLSMLSPTLPLMFRNLDHDYSTMKKVNASPSLSTTSTNNGHSAPINNSSKSTSTSTNGSAPSFFNIQTKVGTFKWIDKSNDPNKPKFILRMTVNNKMKYKKYFNKITSPSQLTGFKISSSKDYINDEGSNDGDEEEGNEGEEEEEEEDDDDEGVLDDEDDDDGDDEIKKLISKPNKSQIDFQKKRDKTKQMIRQLKEESESLSKNNQLQEQQILEKEKMLKELKAILAQKNETLKHLEQKLNLKNQEQPRDVNYIN</sequence>
<feature type="region of interest" description="Disordered" evidence="1">
    <location>
        <begin position="156"/>
        <end position="237"/>
    </location>
</feature>
<proteinExistence type="predicted"/>
<feature type="compositionally biased region" description="Basic and acidic residues" evidence="1">
    <location>
        <begin position="215"/>
        <end position="235"/>
    </location>
</feature>
<comment type="caution">
    <text evidence="2">The sequence shown here is derived from an EMBL/GenBank/DDBJ whole genome shotgun (WGS) entry which is preliminary data.</text>
</comment>
<organism evidence="2 3">
    <name type="scientific">Candida albicans</name>
    <name type="common">Yeast</name>
    <dbReference type="NCBI Taxonomy" id="5476"/>
    <lineage>
        <taxon>Eukaryota</taxon>
        <taxon>Fungi</taxon>
        <taxon>Dikarya</taxon>
        <taxon>Ascomycota</taxon>
        <taxon>Saccharomycotina</taxon>
        <taxon>Pichiomycetes</taxon>
        <taxon>Debaryomycetaceae</taxon>
        <taxon>Candida/Lodderomyces clade</taxon>
        <taxon>Candida</taxon>
    </lineage>
</organism>
<feature type="region of interest" description="Disordered" evidence="1">
    <location>
        <begin position="264"/>
        <end position="296"/>
    </location>
</feature>
<feature type="compositionally biased region" description="Low complexity" evidence="1">
    <location>
        <begin position="282"/>
        <end position="295"/>
    </location>
</feature>
<dbReference type="Proteomes" id="UP000536275">
    <property type="component" value="Unassembled WGS sequence"/>
</dbReference>
<protein>
    <submittedName>
        <fullName evidence="2">Uncharacterized protein</fullName>
    </submittedName>
</protein>
<evidence type="ECO:0000256" key="1">
    <source>
        <dbReference type="SAM" id="MobiDB-lite"/>
    </source>
</evidence>
<dbReference type="EMBL" id="JABWAD010000061">
    <property type="protein sequence ID" value="KAF6063103.1"/>
    <property type="molecule type" value="Genomic_DNA"/>
</dbReference>
<feature type="region of interest" description="Disordered" evidence="1">
    <location>
        <begin position="357"/>
        <end position="443"/>
    </location>
</feature>
<feature type="compositionally biased region" description="Acidic residues" evidence="1">
    <location>
        <begin position="364"/>
        <end position="401"/>
    </location>
</feature>
<reference evidence="2 3" key="1">
    <citation type="submission" date="2020-03" db="EMBL/GenBank/DDBJ databases">
        <title>FDA dAtabase for Regulatory Grade micrObial Sequences (FDA-ARGOS): Supporting development and validation of Infectious Disease Dx tests.</title>
        <authorList>
            <person name="Campos J."/>
            <person name="Goldberg B."/>
            <person name="Tallon L."/>
            <person name="Sadzewicz L."/>
            <person name="Vavikolanu K."/>
            <person name="Mehta A."/>
            <person name="Aluvathingal J."/>
            <person name="Nadendla S."/>
            <person name="Nandy P."/>
            <person name="Geyer C."/>
            <person name="Yan Y."/>
            <person name="Sichtig H."/>
        </authorList>
    </citation>
    <scope>NUCLEOTIDE SEQUENCE [LARGE SCALE GENOMIC DNA]</scope>
    <source>
        <strain evidence="2 3">FDAARGOS_656</strain>
    </source>
</reference>
<gene>
    <name evidence="2" type="ORF">FOB64_006110</name>
</gene>
<evidence type="ECO:0000313" key="3">
    <source>
        <dbReference type="Proteomes" id="UP000536275"/>
    </source>
</evidence>
<feature type="compositionally biased region" description="Polar residues" evidence="1">
    <location>
        <begin position="264"/>
        <end position="281"/>
    </location>
</feature>
<accession>A0A8H6BT09</accession>